<proteinExistence type="predicted"/>
<protein>
    <recommendedName>
        <fullName evidence="3">Site-specific DNA-methyltransferase (adenine-specific)</fullName>
    </recommendedName>
</protein>
<evidence type="ECO:0000313" key="2">
    <source>
        <dbReference type="Proteomes" id="UP001434337"/>
    </source>
</evidence>
<evidence type="ECO:0000313" key="1">
    <source>
        <dbReference type="EMBL" id="WZW98477.1"/>
    </source>
</evidence>
<accession>A0ABZ3C9N9</accession>
<reference evidence="1 2" key="1">
    <citation type="journal article" date="2023" name="Environ Microbiome">
        <title>A coral-associated actinobacterium mitigates coral bleaching under heat stress.</title>
        <authorList>
            <person name="Li J."/>
            <person name="Zou Y."/>
            <person name="Li Q."/>
            <person name="Zhang J."/>
            <person name="Bourne D.G."/>
            <person name="Lyu Y."/>
            <person name="Liu C."/>
            <person name="Zhang S."/>
        </authorList>
    </citation>
    <scope>NUCLEOTIDE SEQUENCE [LARGE SCALE GENOMIC DNA]</scope>
    <source>
        <strain evidence="1 2">SCSIO 13291</strain>
    </source>
</reference>
<dbReference type="RefSeq" id="WP_342372510.1">
    <property type="nucleotide sequence ID" value="NZ_CP115965.1"/>
</dbReference>
<sequence length="314" mass="36298">MLINETDPVNGNPWGIKFMTMFHMSNDSHLFHTWDELEADGWTLNGNVFEQTVIAHENREARFERMLPLYEAKMIHQFDHRWATYEPAESIRDVTLAEKQDPTFVPLPRYWVREEVVRHRLGDRWGEEWILGWRNICRSTDERTTIGSRFPAAAVGQSLPLILTRGHAPLLQAIISSFVFDFVARQKLGGINMTFGYFSQFAAPLPSLQAPWLTEAVEWFERRSLHLQSPASWRVPSRDVVRGELDAACFHIYGLGREEVEYVMDTFPIVKRKDEAAYGTYRTKDLILSAYDAMAEAKSSGRTYQPPWPQEVSA</sequence>
<keyword evidence="2" id="KW-1185">Reference proteome</keyword>
<dbReference type="Proteomes" id="UP001434337">
    <property type="component" value="Chromosome"/>
</dbReference>
<organism evidence="1 2">
    <name type="scientific">Propioniciclava soli</name>
    <dbReference type="NCBI Taxonomy" id="2775081"/>
    <lineage>
        <taxon>Bacteria</taxon>
        <taxon>Bacillati</taxon>
        <taxon>Actinomycetota</taxon>
        <taxon>Actinomycetes</taxon>
        <taxon>Propionibacteriales</taxon>
        <taxon>Propionibacteriaceae</taxon>
        <taxon>Propioniciclava</taxon>
    </lineage>
</organism>
<dbReference type="EMBL" id="CP115965">
    <property type="protein sequence ID" value="WZW98477.1"/>
    <property type="molecule type" value="Genomic_DNA"/>
</dbReference>
<name>A0ABZ3C9N9_9ACTN</name>
<evidence type="ECO:0008006" key="3">
    <source>
        <dbReference type="Google" id="ProtNLM"/>
    </source>
</evidence>
<gene>
    <name evidence="1" type="ORF">PCC79_16550</name>
</gene>